<dbReference type="KEGG" id="bsed:DN745_02765"/>
<name>A0A2Z4FHC6_9DELT</name>
<reference evidence="1 2" key="1">
    <citation type="submission" date="2018-06" db="EMBL/GenBank/DDBJ databases">
        <title>Lujinxingia sediminis gen. nov. sp. nov., a new facultative anaerobic member of the class Deltaproteobacteria, and proposal of Lujinxingaceae fam. nov.</title>
        <authorList>
            <person name="Guo L.-Y."/>
            <person name="Li C.-M."/>
            <person name="Wang S."/>
            <person name="Du Z.-J."/>
        </authorList>
    </citation>
    <scope>NUCLEOTIDE SEQUENCE [LARGE SCALE GENOMIC DNA]</scope>
    <source>
        <strain evidence="1 2">FA350</strain>
    </source>
</reference>
<evidence type="ECO:0000313" key="2">
    <source>
        <dbReference type="Proteomes" id="UP000249799"/>
    </source>
</evidence>
<dbReference type="OrthoDB" id="5502359at2"/>
<dbReference type="EMBL" id="CP030032">
    <property type="protein sequence ID" value="AWV88319.1"/>
    <property type="molecule type" value="Genomic_DNA"/>
</dbReference>
<dbReference type="AlphaFoldDB" id="A0A2Z4FHC6"/>
<accession>A0A2Z4FHC6</accession>
<organism evidence="1 2">
    <name type="scientific">Bradymonas sediminis</name>
    <dbReference type="NCBI Taxonomy" id="1548548"/>
    <lineage>
        <taxon>Bacteria</taxon>
        <taxon>Deltaproteobacteria</taxon>
        <taxon>Bradymonadales</taxon>
        <taxon>Bradymonadaceae</taxon>
        <taxon>Bradymonas</taxon>
    </lineage>
</organism>
<gene>
    <name evidence="1" type="ORF">DN745_02765</name>
</gene>
<sequence length="240" mass="25484">MVDYQGRLQDGQGRAISGVFDLEFKLYDGEHAARPTWSARQFVAVVDGDYTVPMGLNAPLQKSALPDDAWIGVEWVGQGELLRDRFKIAGKSQEVGAGNGGGATQASTQWEVSEETRELLNAAKGGKRITFADISERAVSADKADTALRAEAIGDMSAEEIKKTSELALNRLGEHLADPDAHQATGGLVLDDNHAVQKRVGGTGGKPYQVNCPPGHVVTGIKGGAGRMVDSLSIICTKLK</sequence>
<dbReference type="Proteomes" id="UP000249799">
    <property type="component" value="Chromosome"/>
</dbReference>
<evidence type="ECO:0000313" key="1">
    <source>
        <dbReference type="EMBL" id="AWV88319.1"/>
    </source>
</evidence>
<proteinExistence type="predicted"/>
<keyword evidence="2" id="KW-1185">Reference proteome</keyword>
<protein>
    <submittedName>
        <fullName evidence="1">Uncharacterized protein</fullName>
    </submittedName>
</protein>